<dbReference type="EMBL" id="JXJN01024487">
    <property type="status" value="NOT_ANNOTATED_CDS"/>
    <property type="molecule type" value="Genomic_DNA"/>
</dbReference>
<reference evidence="1" key="2">
    <citation type="submission" date="2020-05" db="UniProtKB">
        <authorList>
            <consortium name="EnsemblMetazoa"/>
        </authorList>
    </citation>
    <scope>IDENTIFICATION</scope>
    <source>
        <strain evidence="1">IAEA</strain>
    </source>
</reference>
<dbReference type="EnsemblMetazoa" id="GPPI047265-RA">
    <property type="protein sequence ID" value="GPPI047265-PA"/>
    <property type="gene ID" value="GPPI047265"/>
</dbReference>
<dbReference type="AlphaFoldDB" id="A0A1B0C2C6"/>
<dbReference type="EnsemblMetazoa" id="GPPI020782-RA">
    <property type="protein sequence ID" value="GPPI020782-PA"/>
    <property type="gene ID" value="GPPI020782"/>
</dbReference>
<evidence type="ECO:0000313" key="1">
    <source>
        <dbReference type="EnsemblMetazoa" id="GPPI020782-PA"/>
    </source>
</evidence>
<proteinExistence type="predicted"/>
<sequence>LKRKRCRNVNAPLCLEFVDSSFTLHSTRSLQIFMSGLMVVKRFIVPNMRAKHKPVGQQNTISLKVTDDFHYFGNMCTKTKAQTKNGKKK</sequence>
<dbReference type="VEuPathDB" id="VectorBase:GPPI047265"/>
<keyword evidence="2" id="KW-1185">Reference proteome</keyword>
<dbReference type="EMBL" id="JXJN01009271">
    <property type="status" value="NOT_ANNOTATED_CDS"/>
    <property type="molecule type" value="Genomic_DNA"/>
</dbReference>
<evidence type="ECO:0000313" key="2">
    <source>
        <dbReference type="Proteomes" id="UP000092460"/>
    </source>
</evidence>
<dbReference type="VEuPathDB" id="VectorBase:GPPI020782"/>
<name>A0A1B0C2C6_9MUSC</name>
<dbReference type="Proteomes" id="UP000092460">
    <property type="component" value="Unassembled WGS sequence"/>
</dbReference>
<accession>A0A1B0C2C6</accession>
<organism evidence="1 2">
    <name type="scientific">Glossina palpalis gambiensis</name>
    <dbReference type="NCBI Taxonomy" id="67801"/>
    <lineage>
        <taxon>Eukaryota</taxon>
        <taxon>Metazoa</taxon>
        <taxon>Ecdysozoa</taxon>
        <taxon>Arthropoda</taxon>
        <taxon>Hexapoda</taxon>
        <taxon>Insecta</taxon>
        <taxon>Pterygota</taxon>
        <taxon>Neoptera</taxon>
        <taxon>Endopterygota</taxon>
        <taxon>Diptera</taxon>
        <taxon>Brachycera</taxon>
        <taxon>Muscomorpha</taxon>
        <taxon>Hippoboscoidea</taxon>
        <taxon>Glossinidae</taxon>
        <taxon>Glossina</taxon>
    </lineage>
</organism>
<protein>
    <submittedName>
        <fullName evidence="1">Uncharacterized protein</fullName>
    </submittedName>
</protein>
<reference evidence="2" key="1">
    <citation type="submission" date="2015-01" db="EMBL/GenBank/DDBJ databases">
        <authorList>
            <person name="Aksoy S."/>
            <person name="Warren W."/>
            <person name="Wilson R.K."/>
        </authorList>
    </citation>
    <scope>NUCLEOTIDE SEQUENCE [LARGE SCALE GENOMIC DNA]</scope>
    <source>
        <strain evidence="2">IAEA</strain>
    </source>
</reference>